<feature type="domain" description="NADP-dependent oxidoreductase" evidence="6">
    <location>
        <begin position="24"/>
        <end position="269"/>
    </location>
</feature>
<evidence type="ECO:0000256" key="4">
    <source>
        <dbReference type="PIRSR" id="PIRSR000097-2"/>
    </source>
</evidence>
<dbReference type="Proteomes" id="UP000769157">
    <property type="component" value="Unassembled WGS sequence"/>
</dbReference>
<dbReference type="SUPFAM" id="SSF51430">
    <property type="entry name" value="NAD(P)-linked oxidoreductase"/>
    <property type="match status" value="1"/>
</dbReference>
<dbReference type="PANTHER" id="PTHR43827">
    <property type="entry name" value="2,5-DIKETO-D-GLUCONIC ACID REDUCTASE"/>
    <property type="match status" value="1"/>
</dbReference>
<comment type="caution">
    <text evidence="7">The sequence shown here is derived from an EMBL/GenBank/DDBJ whole genome shotgun (WGS) entry which is preliminary data.</text>
</comment>
<dbReference type="InterPro" id="IPR023210">
    <property type="entry name" value="NADP_OxRdtase_dom"/>
</dbReference>
<dbReference type="PROSITE" id="PS00062">
    <property type="entry name" value="ALDOKETO_REDUCTASE_2"/>
    <property type="match status" value="1"/>
</dbReference>
<dbReference type="RefSeq" id="XP_046059819.1">
    <property type="nucleotide sequence ID" value="XM_046206564.1"/>
</dbReference>
<feature type="active site" description="Proton donor" evidence="3">
    <location>
        <position position="51"/>
    </location>
</feature>
<dbReference type="Gene3D" id="3.20.20.100">
    <property type="entry name" value="NADP-dependent oxidoreductase domain"/>
    <property type="match status" value="1"/>
</dbReference>
<dbReference type="OrthoDB" id="416253at2759"/>
<evidence type="ECO:0000256" key="5">
    <source>
        <dbReference type="PIRSR" id="PIRSR000097-3"/>
    </source>
</evidence>
<feature type="site" description="Lowers pKa of active site Tyr" evidence="5">
    <location>
        <position position="81"/>
    </location>
</feature>
<dbReference type="PIRSF" id="PIRSF000097">
    <property type="entry name" value="AKR"/>
    <property type="match status" value="1"/>
</dbReference>
<proteinExistence type="inferred from homology"/>
<protein>
    <recommendedName>
        <fullName evidence="6">NADP-dependent oxidoreductase domain-containing protein</fullName>
    </recommendedName>
</protein>
<feature type="binding site" evidence="4">
    <location>
        <position position="115"/>
    </location>
    <ligand>
        <name>substrate</name>
    </ligand>
</feature>
<keyword evidence="8" id="KW-1185">Reference proteome</keyword>
<dbReference type="FunFam" id="3.20.20.100:FF:000015">
    <property type="entry name" value="Oxidoreductase, aldo/keto reductase family"/>
    <property type="match status" value="1"/>
</dbReference>
<organism evidence="7 8">
    <name type="scientific">Ogataea philodendri</name>
    <dbReference type="NCBI Taxonomy" id="1378263"/>
    <lineage>
        <taxon>Eukaryota</taxon>
        <taxon>Fungi</taxon>
        <taxon>Dikarya</taxon>
        <taxon>Ascomycota</taxon>
        <taxon>Saccharomycotina</taxon>
        <taxon>Pichiomycetes</taxon>
        <taxon>Pichiales</taxon>
        <taxon>Pichiaceae</taxon>
        <taxon>Ogataea</taxon>
    </lineage>
</organism>
<dbReference type="PANTHER" id="PTHR43827:SF13">
    <property type="entry name" value="ALDO_KETO REDUCTASE FAMILY PROTEIN"/>
    <property type="match status" value="1"/>
</dbReference>
<dbReference type="GeneID" id="70237350"/>
<evidence type="ECO:0000256" key="1">
    <source>
        <dbReference type="ARBA" id="ARBA00007905"/>
    </source>
</evidence>
<dbReference type="AlphaFoldDB" id="A0A9P8T335"/>
<dbReference type="Pfam" id="PF00248">
    <property type="entry name" value="Aldo_ket_red"/>
    <property type="match status" value="1"/>
</dbReference>
<evidence type="ECO:0000256" key="3">
    <source>
        <dbReference type="PIRSR" id="PIRSR000097-1"/>
    </source>
</evidence>
<gene>
    <name evidence="7" type="ORF">OGAPHI_005386</name>
</gene>
<evidence type="ECO:0000313" key="7">
    <source>
        <dbReference type="EMBL" id="KAH3663396.1"/>
    </source>
</evidence>
<evidence type="ECO:0000259" key="6">
    <source>
        <dbReference type="Pfam" id="PF00248"/>
    </source>
</evidence>
<reference evidence="7" key="2">
    <citation type="submission" date="2021-01" db="EMBL/GenBank/DDBJ databases">
        <authorList>
            <person name="Schikora-Tamarit M.A."/>
        </authorList>
    </citation>
    <scope>NUCLEOTIDE SEQUENCE</scope>
    <source>
        <strain evidence="7">CBS6075</strain>
    </source>
</reference>
<dbReference type="InterPro" id="IPR036812">
    <property type="entry name" value="NAD(P)_OxRdtase_dom_sf"/>
</dbReference>
<reference evidence="7" key="1">
    <citation type="journal article" date="2021" name="Open Biol.">
        <title>Shared evolutionary footprints suggest mitochondrial oxidative damage underlies multiple complex I losses in fungi.</title>
        <authorList>
            <person name="Schikora-Tamarit M.A."/>
            <person name="Marcet-Houben M."/>
            <person name="Nosek J."/>
            <person name="Gabaldon T."/>
        </authorList>
    </citation>
    <scope>NUCLEOTIDE SEQUENCE</scope>
    <source>
        <strain evidence="7">CBS6075</strain>
    </source>
</reference>
<dbReference type="EMBL" id="JAEUBE010000375">
    <property type="protein sequence ID" value="KAH3663396.1"/>
    <property type="molecule type" value="Genomic_DNA"/>
</dbReference>
<accession>A0A9P8T335</accession>
<keyword evidence="2" id="KW-0560">Oxidoreductase</keyword>
<name>A0A9P8T335_9ASCO</name>
<evidence type="ECO:0000256" key="2">
    <source>
        <dbReference type="ARBA" id="ARBA00023002"/>
    </source>
</evidence>
<sequence>MSSIKQKILNNGNVIPTVGLGVYETDPKKCTDLVYEALKVGYRHVDSASIYKNEQEVCDGISKWLKEDSSHKREDVFYTTKLWDADHGYEPAKKAIKLMLEKAKDIGYIDLILIHTPKTSYKKRHGAWKALEEAYEAGTVKNIGISNYGIKHVKEVLAYPDLKVVPAINQVEIHPWLGRKDLVEFCRQNKITPEAYSPLVRGQKMTDPLLLSLAKKYNKSAGQILIRWSLEEGFITLPKTETMSRLAENFDVFDFELSPEDIKTLSDLDEYYISGWDPTIYPLDDEK</sequence>
<dbReference type="CDD" id="cd19071">
    <property type="entry name" value="AKR_AKR1-5-like"/>
    <property type="match status" value="1"/>
</dbReference>
<dbReference type="InterPro" id="IPR020471">
    <property type="entry name" value="AKR"/>
</dbReference>
<dbReference type="InterPro" id="IPR018170">
    <property type="entry name" value="Aldo/ket_reductase_CS"/>
</dbReference>
<comment type="similarity">
    <text evidence="1">Belongs to the aldo/keto reductase family.</text>
</comment>
<dbReference type="PRINTS" id="PR00069">
    <property type="entry name" value="ALDKETRDTASE"/>
</dbReference>
<evidence type="ECO:0000313" key="8">
    <source>
        <dbReference type="Proteomes" id="UP000769157"/>
    </source>
</evidence>
<dbReference type="GO" id="GO:0016616">
    <property type="term" value="F:oxidoreductase activity, acting on the CH-OH group of donors, NAD or NADP as acceptor"/>
    <property type="evidence" value="ECO:0007669"/>
    <property type="project" value="UniProtKB-ARBA"/>
</dbReference>